<protein>
    <submittedName>
        <fullName evidence="1">Uncharacterized protein</fullName>
    </submittedName>
</protein>
<gene>
    <name evidence="1" type="ORF">BED41_13385</name>
</gene>
<reference evidence="1" key="1">
    <citation type="submission" date="2016-08" db="EMBL/GenBank/DDBJ databases">
        <title>Complete genome of Cloacibacillus porcorum.</title>
        <authorList>
            <person name="Looft T."/>
            <person name="Bayles D.O."/>
            <person name="Alt D.P."/>
        </authorList>
    </citation>
    <scope>NUCLEOTIDE SEQUENCE [LARGE SCALE GENOMIC DNA]</scope>
    <source>
        <strain evidence="1">CL-84</strain>
    </source>
</reference>
<dbReference type="AlphaFoldDB" id="A0A1B2I7T5"/>
<proteinExistence type="predicted"/>
<dbReference type="Proteomes" id="UP000093044">
    <property type="component" value="Chromosome"/>
</dbReference>
<dbReference type="SUPFAM" id="SSF53383">
    <property type="entry name" value="PLP-dependent transferases"/>
    <property type="match status" value="1"/>
</dbReference>
<dbReference type="KEGG" id="cpor:BED41_13385"/>
<keyword evidence="2" id="KW-1185">Reference proteome</keyword>
<dbReference type="OrthoDB" id="8955051at2"/>
<accession>A0A1B2I7T5</accession>
<sequence length="321" mass="37971">MKEYGGYIEFEHYTGKHYHQNAIPLNTGRNCLRYLIRAKKIKHIAMPRFICSAVTNVCKNEGVRITYYFINRELKPIGIEEFDEGTYLYIVNYYGLLDTDYVTKLACKYRVIIDNSQAFFESAITGIDTIYTCRKFFGVADGAYLITDSRIDEHIEVDTSYDRMAFLFGRYEVDASTFYPAFRQNEQRLDTIEIRYMSKITQNILRNIDYNYIKNIRNQNYCTLNNTIGKNNLLRTQKPIVGPYMYPFLINNGNYLRTKLKEKNIYVPVLWPNILETEKCESYEYYFADNILPLPCDQRYSTQDMLYIANTIDYFLQEGIK</sequence>
<dbReference type="InterPro" id="IPR015424">
    <property type="entry name" value="PyrdxlP-dep_Trfase"/>
</dbReference>
<evidence type="ECO:0000313" key="1">
    <source>
        <dbReference type="EMBL" id="ANZ45997.1"/>
    </source>
</evidence>
<organism evidence="1 2">
    <name type="scientific">Cloacibacillus porcorum</name>
    <dbReference type="NCBI Taxonomy" id="1197717"/>
    <lineage>
        <taxon>Bacteria</taxon>
        <taxon>Thermotogati</taxon>
        <taxon>Synergistota</taxon>
        <taxon>Synergistia</taxon>
        <taxon>Synergistales</taxon>
        <taxon>Synergistaceae</taxon>
        <taxon>Cloacibacillus</taxon>
    </lineage>
</organism>
<dbReference type="GeneID" id="83058839"/>
<dbReference type="STRING" id="1197717.BED41_13385"/>
<dbReference type="RefSeq" id="WP_066747331.1">
    <property type="nucleotide sequence ID" value="NZ_CP016757.1"/>
</dbReference>
<evidence type="ECO:0000313" key="2">
    <source>
        <dbReference type="Proteomes" id="UP000093044"/>
    </source>
</evidence>
<name>A0A1B2I7T5_9BACT</name>
<dbReference type="EMBL" id="CP016757">
    <property type="protein sequence ID" value="ANZ45997.1"/>
    <property type="molecule type" value="Genomic_DNA"/>
</dbReference>